<dbReference type="InParanoid" id="A0A165YZA8"/>
<proteinExistence type="predicted"/>
<sequence>MSSAAQESVAGAQSVSQGLEECARALDAAVRVCNNASDLQFRNNQTASYFVQVQRLHDLALATRSSDVHFDWLPGATAVIQDFLSAARARSQPNCSNESMTTYEERRTAFESTMFVLSDRVHRAMGALTGPLSVTDPDVDELEVDETSDEFTSDEDEDEFTSDEDEDEDMGLVPRVTAADQSCNISFDPTDRTAANKVFSSFLSCVECEAKNRICKWPTPGDKCAACQRKPDKCLIIVNEHPVRVVDFIAAKIPQSMIQRQRRAQTMRKEHDAGGTPAGNTVAVSASPTAALAPPPVAAPRLDPALISLESFGHAPPGSGMEVIDLTMDDDEELDQSNTSRWD</sequence>
<accession>A0A165YZA8</accession>
<dbReference type="EMBL" id="KV427199">
    <property type="protein sequence ID" value="KZV78029.1"/>
    <property type="molecule type" value="Genomic_DNA"/>
</dbReference>
<feature type="non-terminal residue" evidence="2">
    <location>
        <position position="343"/>
    </location>
</feature>
<protein>
    <submittedName>
        <fullName evidence="2">Uncharacterized protein</fullName>
    </submittedName>
</protein>
<feature type="compositionally biased region" description="Acidic residues" evidence="1">
    <location>
        <begin position="137"/>
        <end position="168"/>
    </location>
</feature>
<keyword evidence="3" id="KW-1185">Reference proteome</keyword>
<feature type="region of interest" description="Disordered" evidence="1">
    <location>
        <begin position="310"/>
        <end position="343"/>
    </location>
</feature>
<feature type="region of interest" description="Disordered" evidence="1">
    <location>
        <begin position="128"/>
        <end position="168"/>
    </location>
</feature>
<evidence type="ECO:0000256" key="1">
    <source>
        <dbReference type="SAM" id="MobiDB-lite"/>
    </source>
</evidence>
<dbReference type="AlphaFoldDB" id="A0A165YZA8"/>
<name>A0A165YZA8_EXIGL</name>
<evidence type="ECO:0000313" key="2">
    <source>
        <dbReference type="EMBL" id="KZV78029.1"/>
    </source>
</evidence>
<organism evidence="2 3">
    <name type="scientific">Exidia glandulosa HHB12029</name>
    <dbReference type="NCBI Taxonomy" id="1314781"/>
    <lineage>
        <taxon>Eukaryota</taxon>
        <taxon>Fungi</taxon>
        <taxon>Dikarya</taxon>
        <taxon>Basidiomycota</taxon>
        <taxon>Agaricomycotina</taxon>
        <taxon>Agaricomycetes</taxon>
        <taxon>Auriculariales</taxon>
        <taxon>Exidiaceae</taxon>
        <taxon>Exidia</taxon>
    </lineage>
</organism>
<reference evidence="2 3" key="1">
    <citation type="journal article" date="2016" name="Mol. Biol. Evol.">
        <title>Comparative Genomics of Early-Diverging Mushroom-Forming Fungi Provides Insights into the Origins of Lignocellulose Decay Capabilities.</title>
        <authorList>
            <person name="Nagy L.G."/>
            <person name="Riley R."/>
            <person name="Tritt A."/>
            <person name="Adam C."/>
            <person name="Daum C."/>
            <person name="Floudas D."/>
            <person name="Sun H."/>
            <person name="Yadav J.S."/>
            <person name="Pangilinan J."/>
            <person name="Larsson K.H."/>
            <person name="Matsuura K."/>
            <person name="Barry K."/>
            <person name="Labutti K."/>
            <person name="Kuo R."/>
            <person name="Ohm R.A."/>
            <person name="Bhattacharya S.S."/>
            <person name="Shirouzu T."/>
            <person name="Yoshinaga Y."/>
            <person name="Martin F.M."/>
            <person name="Grigoriev I.V."/>
            <person name="Hibbett D.S."/>
        </authorList>
    </citation>
    <scope>NUCLEOTIDE SEQUENCE [LARGE SCALE GENOMIC DNA]</scope>
    <source>
        <strain evidence="2 3">HHB12029</strain>
    </source>
</reference>
<dbReference type="Proteomes" id="UP000077266">
    <property type="component" value="Unassembled WGS sequence"/>
</dbReference>
<gene>
    <name evidence="2" type="ORF">EXIGLDRAFT_784396</name>
</gene>
<evidence type="ECO:0000313" key="3">
    <source>
        <dbReference type="Proteomes" id="UP000077266"/>
    </source>
</evidence>